<name>A0A540M4K0_MALBA</name>
<proteinExistence type="predicted"/>
<reference evidence="6 7" key="1">
    <citation type="journal article" date="2019" name="G3 (Bethesda)">
        <title>Sequencing of a Wild Apple (Malus baccata) Genome Unravels the Differences Between Cultivated and Wild Apple Species Regarding Disease Resistance and Cold Tolerance.</title>
        <authorList>
            <person name="Chen X."/>
        </authorList>
    </citation>
    <scope>NUCLEOTIDE SEQUENCE [LARGE SCALE GENOMIC DNA]</scope>
    <source>
        <strain evidence="7">cv. Shandingzi</strain>
        <tissue evidence="6">Leaves</tissue>
    </source>
</reference>
<feature type="region of interest" description="Disordered" evidence="4">
    <location>
        <begin position="607"/>
        <end position="677"/>
    </location>
</feature>
<evidence type="ECO:0000259" key="5">
    <source>
        <dbReference type="Pfam" id="PF23286"/>
    </source>
</evidence>
<dbReference type="Pfam" id="PF23286">
    <property type="entry name" value="LRR_13"/>
    <property type="match status" value="1"/>
</dbReference>
<accession>A0A540M4K0</accession>
<dbReference type="InterPro" id="IPR058546">
    <property type="entry name" value="RPS4B/Roq1-like_LRR"/>
</dbReference>
<dbReference type="GO" id="GO:0005737">
    <property type="term" value="C:cytoplasm"/>
    <property type="evidence" value="ECO:0007669"/>
    <property type="project" value="TreeGrafter"/>
</dbReference>
<evidence type="ECO:0000256" key="3">
    <source>
        <dbReference type="ARBA" id="ARBA00022821"/>
    </source>
</evidence>
<comment type="caution">
    <text evidence="6">The sequence shown here is derived from an EMBL/GenBank/DDBJ whole genome shotgun (WGS) entry which is preliminary data.</text>
</comment>
<dbReference type="SUPFAM" id="SSF52058">
    <property type="entry name" value="L domain-like"/>
    <property type="match status" value="1"/>
</dbReference>
<dbReference type="InterPro" id="IPR050216">
    <property type="entry name" value="LRR_domain-containing"/>
</dbReference>
<sequence>MVVLNLSSNFHPRHVVCFNVPHSGIRQLERFKNLAKLTQMNLSGCEFLKKIPDLSGSPNIIRLDLSGCTSLVEVDDSVGFLDKLILLRLNGCSKLTKFPTRLRSRSLHVLSLSGCRRLESFPKGTMETLWRLYIEKSGIRELPSIAYFPELRHLDAGDCDLQNIQLRAFGKKVKFDEVSSCSSNLQLALNLGGCNLSECDFLVPLHYWSALEHLNLSRNNFVTLPDCISKAVNLKSLQLQCCKRLREIPILPPKLESLDLNYCTSLEKIPKLPPRLKYLHLQYCVGLSGDEVAKFENNWLNQDILVSKLESEWWDEEIDPYSQLNIIYALTYLDLSGTNFVSLPDFISKAVNLERLISVDCKRLREIPVIPLELKCLFLKGCTSLEKIPKLPPRLKLLDLSNCSGLSGDEVAKLENNFLNEDILVARLEIEWLKEVSRLKINLLKEVSKAEINFWKKEHLSIIYPGNEVPKWFSHISNHPTTSQPIPEYEWDEDDRFVGGSEFRFEIPLKLQVGEKLLGLALSFVVEPCTYSDDESIFINGKETFVPDACCTTDIKATHVRLAIVRSSDYEQQGDICEVVFRFPNRCPIKSCGVHCLLGNPDERLHLSMRPTSSLGKRPRPRGSSSSEDEEQEQEQPFDSDDHPKRRQIDPNVPFDIEEDAEQEQPSDSDDPQFLIY</sequence>
<keyword evidence="2" id="KW-0677">Repeat</keyword>
<feature type="compositionally biased region" description="Basic and acidic residues" evidence="4">
    <location>
        <begin position="640"/>
        <end position="649"/>
    </location>
</feature>
<organism evidence="6 7">
    <name type="scientific">Malus baccata</name>
    <name type="common">Siberian crab apple</name>
    <name type="synonym">Pyrus baccata</name>
    <dbReference type="NCBI Taxonomy" id="106549"/>
    <lineage>
        <taxon>Eukaryota</taxon>
        <taxon>Viridiplantae</taxon>
        <taxon>Streptophyta</taxon>
        <taxon>Embryophyta</taxon>
        <taxon>Tracheophyta</taxon>
        <taxon>Spermatophyta</taxon>
        <taxon>Magnoliopsida</taxon>
        <taxon>eudicotyledons</taxon>
        <taxon>Gunneridae</taxon>
        <taxon>Pentapetalae</taxon>
        <taxon>rosids</taxon>
        <taxon>fabids</taxon>
        <taxon>Rosales</taxon>
        <taxon>Rosaceae</taxon>
        <taxon>Amygdaloideae</taxon>
        <taxon>Maleae</taxon>
        <taxon>Malus</taxon>
    </lineage>
</organism>
<dbReference type="SUPFAM" id="SSF52047">
    <property type="entry name" value="RNI-like"/>
    <property type="match status" value="1"/>
</dbReference>
<dbReference type="Gene3D" id="3.80.10.10">
    <property type="entry name" value="Ribonuclease Inhibitor"/>
    <property type="match status" value="3"/>
</dbReference>
<dbReference type="InterPro" id="IPR032675">
    <property type="entry name" value="LRR_dom_sf"/>
</dbReference>
<keyword evidence="3" id="KW-0611">Plant defense</keyword>
<keyword evidence="1" id="KW-0433">Leucine-rich repeat</keyword>
<evidence type="ECO:0000313" key="6">
    <source>
        <dbReference type="EMBL" id="TQD93671.1"/>
    </source>
</evidence>
<dbReference type="Proteomes" id="UP000315295">
    <property type="component" value="Unassembled WGS sequence"/>
</dbReference>
<protein>
    <recommendedName>
        <fullName evidence="5">Disease resistance protein RPS4B/Roq1-like leucine-rich repeats domain-containing protein</fullName>
    </recommendedName>
</protein>
<gene>
    <name evidence="6" type="ORF">C1H46_020675</name>
</gene>
<keyword evidence="7" id="KW-1185">Reference proteome</keyword>
<evidence type="ECO:0000256" key="4">
    <source>
        <dbReference type="SAM" id="MobiDB-lite"/>
    </source>
</evidence>
<dbReference type="EMBL" id="VIEB01000360">
    <property type="protein sequence ID" value="TQD93671.1"/>
    <property type="molecule type" value="Genomic_DNA"/>
</dbReference>
<evidence type="ECO:0000256" key="2">
    <source>
        <dbReference type="ARBA" id="ARBA00022737"/>
    </source>
</evidence>
<feature type="domain" description="Disease resistance protein RPS4B/Roq1-like leucine-rich repeats" evidence="5">
    <location>
        <begin position="80"/>
        <end position="288"/>
    </location>
</feature>
<feature type="compositionally biased region" description="Acidic residues" evidence="4">
    <location>
        <begin position="627"/>
        <end position="639"/>
    </location>
</feature>
<evidence type="ECO:0000313" key="7">
    <source>
        <dbReference type="Proteomes" id="UP000315295"/>
    </source>
</evidence>
<feature type="compositionally biased region" description="Acidic residues" evidence="4">
    <location>
        <begin position="656"/>
        <end position="671"/>
    </location>
</feature>
<dbReference type="PANTHER" id="PTHR48051">
    <property type="match status" value="1"/>
</dbReference>
<dbReference type="AlphaFoldDB" id="A0A540M4K0"/>
<evidence type="ECO:0000256" key="1">
    <source>
        <dbReference type="ARBA" id="ARBA00022614"/>
    </source>
</evidence>
<dbReference type="PANTHER" id="PTHR48051:SF46">
    <property type="entry name" value="LEUCINE RICH REPEAT-CONTAINING DOMAIN PROTEIN"/>
    <property type="match status" value="1"/>
</dbReference>